<sequence length="224" mass="25266">MDLTPLPSPEHPNPYTTTERRPIYDSPWIRVREDRFRHRRGAEGRYAVCGFHRTACGVLALDEADRVVLVGQWRYPLELYSWEIPEGGGEPHESPFEAVRRELAEEAGLQARVWEPLCFFHPSNSSTEEESFLFLATGLSTAEGHHPEDDEELVLHREPFGQCLQRVLSGEITDSLTAMALLALQARRGGVAAALDPALAERFFQRPDEHPSAGRSRWQNLGAP</sequence>
<feature type="domain" description="Nudix hydrolase" evidence="8">
    <location>
        <begin position="51"/>
        <end position="180"/>
    </location>
</feature>
<dbReference type="PANTHER" id="PTHR11839">
    <property type="entry name" value="UDP/ADP-SUGAR PYROPHOSPHATASE"/>
    <property type="match status" value="1"/>
</dbReference>
<keyword evidence="10" id="KW-1185">Reference proteome</keyword>
<evidence type="ECO:0000256" key="7">
    <source>
        <dbReference type="ARBA" id="ARBA00032272"/>
    </source>
</evidence>
<reference evidence="9 10" key="1">
    <citation type="journal article" date="2023" name="Antonie Van Leeuwenhoek">
        <title>Mesoterricola silvestris gen. nov., sp. nov., Mesoterricola sediminis sp. nov., Geothrix oryzae sp. nov., Geothrix edaphica sp. nov., Geothrix rubra sp. nov., and Geothrix limicola sp. nov., six novel members of Acidobacteriota isolated from soils.</title>
        <authorList>
            <person name="Itoh H."/>
            <person name="Sugisawa Y."/>
            <person name="Mise K."/>
            <person name="Xu Z."/>
            <person name="Kuniyasu M."/>
            <person name="Ushijima N."/>
            <person name="Kawano K."/>
            <person name="Kobayashi E."/>
            <person name="Shiratori Y."/>
            <person name="Masuda Y."/>
            <person name="Senoo K."/>
        </authorList>
    </citation>
    <scope>NUCLEOTIDE SEQUENCE [LARGE SCALE GENOMIC DNA]</scope>
    <source>
        <strain evidence="9 10">Red803</strain>
    </source>
</reference>
<comment type="similarity">
    <text evidence="3">Belongs to the Nudix hydrolase family. NudK subfamily.</text>
</comment>
<name>A0ABQ5QAF8_9BACT</name>
<evidence type="ECO:0000256" key="3">
    <source>
        <dbReference type="ARBA" id="ARBA00007275"/>
    </source>
</evidence>
<evidence type="ECO:0000256" key="6">
    <source>
        <dbReference type="ARBA" id="ARBA00032162"/>
    </source>
</evidence>
<evidence type="ECO:0000256" key="5">
    <source>
        <dbReference type="ARBA" id="ARBA00022801"/>
    </source>
</evidence>
<evidence type="ECO:0000259" key="8">
    <source>
        <dbReference type="PROSITE" id="PS51462"/>
    </source>
</evidence>
<dbReference type="CDD" id="cd24161">
    <property type="entry name" value="NUDIX_ADPRase_Ndx2"/>
    <property type="match status" value="1"/>
</dbReference>
<comment type="cofactor">
    <cofactor evidence="2">
        <name>Mg(2+)</name>
        <dbReference type="ChEBI" id="CHEBI:18420"/>
    </cofactor>
</comment>
<evidence type="ECO:0000256" key="1">
    <source>
        <dbReference type="ARBA" id="ARBA00000847"/>
    </source>
</evidence>
<dbReference type="InterPro" id="IPR020084">
    <property type="entry name" value="NUDIX_hydrolase_CS"/>
</dbReference>
<evidence type="ECO:0000256" key="2">
    <source>
        <dbReference type="ARBA" id="ARBA00001946"/>
    </source>
</evidence>
<dbReference type="EMBL" id="BSDD01000007">
    <property type="protein sequence ID" value="GLH71415.1"/>
    <property type="molecule type" value="Genomic_DNA"/>
</dbReference>
<dbReference type="Pfam" id="PF00293">
    <property type="entry name" value="NUDIX"/>
    <property type="match status" value="1"/>
</dbReference>
<keyword evidence="5" id="KW-0378">Hydrolase</keyword>
<dbReference type="Proteomes" id="UP001165089">
    <property type="component" value="Unassembled WGS sequence"/>
</dbReference>
<dbReference type="SUPFAM" id="SSF55811">
    <property type="entry name" value="Nudix"/>
    <property type="match status" value="1"/>
</dbReference>
<dbReference type="RefSeq" id="WP_285727710.1">
    <property type="nucleotide sequence ID" value="NZ_BSDD01000007.1"/>
</dbReference>
<dbReference type="PROSITE" id="PS00893">
    <property type="entry name" value="NUDIX_BOX"/>
    <property type="match status" value="1"/>
</dbReference>
<proteinExistence type="inferred from homology"/>
<evidence type="ECO:0000256" key="4">
    <source>
        <dbReference type="ARBA" id="ARBA00016377"/>
    </source>
</evidence>
<dbReference type="InterPro" id="IPR015797">
    <property type="entry name" value="NUDIX_hydrolase-like_dom_sf"/>
</dbReference>
<dbReference type="InterPro" id="IPR000086">
    <property type="entry name" value="NUDIX_hydrolase_dom"/>
</dbReference>
<comment type="catalytic activity">
    <reaction evidence="1">
        <text>GDP-alpha-D-mannose + H2O = alpha-D-mannose 1-phosphate + GMP + 2 H(+)</text>
        <dbReference type="Rhea" id="RHEA:27978"/>
        <dbReference type="ChEBI" id="CHEBI:15377"/>
        <dbReference type="ChEBI" id="CHEBI:15378"/>
        <dbReference type="ChEBI" id="CHEBI:57527"/>
        <dbReference type="ChEBI" id="CHEBI:58115"/>
        <dbReference type="ChEBI" id="CHEBI:58409"/>
    </reaction>
</comment>
<gene>
    <name evidence="9" type="ORF">GETHPA_29490</name>
</gene>
<evidence type="ECO:0000313" key="10">
    <source>
        <dbReference type="Proteomes" id="UP001165089"/>
    </source>
</evidence>
<dbReference type="Gene3D" id="3.90.79.10">
    <property type="entry name" value="Nucleoside Triphosphate Pyrophosphohydrolase"/>
    <property type="match status" value="1"/>
</dbReference>
<organism evidence="9 10">
    <name type="scientific">Geothrix rubra</name>
    <dbReference type="NCBI Taxonomy" id="2927977"/>
    <lineage>
        <taxon>Bacteria</taxon>
        <taxon>Pseudomonadati</taxon>
        <taxon>Acidobacteriota</taxon>
        <taxon>Holophagae</taxon>
        <taxon>Holophagales</taxon>
        <taxon>Holophagaceae</taxon>
        <taxon>Geothrix</taxon>
    </lineage>
</organism>
<dbReference type="PROSITE" id="PS51462">
    <property type="entry name" value="NUDIX"/>
    <property type="match status" value="1"/>
</dbReference>
<accession>A0ABQ5QAF8</accession>
<evidence type="ECO:0000313" key="9">
    <source>
        <dbReference type="EMBL" id="GLH71415.1"/>
    </source>
</evidence>
<dbReference type="PANTHER" id="PTHR11839:SF18">
    <property type="entry name" value="NUDIX HYDROLASE DOMAIN-CONTAINING PROTEIN"/>
    <property type="match status" value="1"/>
</dbReference>
<protein>
    <recommendedName>
        <fullName evidence="4">GDP-mannose pyrophosphatase</fullName>
    </recommendedName>
    <alternativeName>
        <fullName evidence="6">GDP-mannose hydrolase</fullName>
    </alternativeName>
    <alternativeName>
        <fullName evidence="7">GDPMK</fullName>
    </alternativeName>
</protein>
<comment type="caution">
    <text evidence="9">The sequence shown here is derived from an EMBL/GenBank/DDBJ whole genome shotgun (WGS) entry which is preliminary data.</text>
</comment>